<reference evidence="1 2" key="1">
    <citation type="journal article" name="Sci. Rep.">
        <title>Telomere-to-telomere assembled and centromere annotated genomes of the two main subspecies of the button mushroom Agaricus bisporus reveal especially polymorphic chromosome ends.</title>
        <authorList>
            <person name="Sonnenberg A.S.M."/>
            <person name="Sedaghat-Telgerd N."/>
            <person name="Lavrijssen B."/>
            <person name="Ohm R.A."/>
            <person name="Hendrickx P.M."/>
            <person name="Scholtmeijer K."/>
            <person name="Baars J.J.P."/>
            <person name="van Peer A."/>
        </authorList>
    </citation>
    <scope>NUCLEOTIDE SEQUENCE [LARGE SCALE GENOMIC DNA]</scope>
    <source>
        <strain evidence="1 2">H119_p4</strain>
    </source>
</reference>
<proteinExistence type="predicted"/>
<comment type="caution">
    <text evidence="1">The sequence shown here is derived from an EMBL/GenBank/DDBJ whole genome shotgun (WGS) entry which is preliminary data.</text>
</comment>
<dbReference type="EMBL" id="JABXXO010000011">
    <property type="protein sequence ID" value="KAF7763863.1"/>
    <property type="molecule type" value="Genomic_DNA"/>
</dbReference>
<accession>A0A8H7C5S2</accession>
<evidence type="ECO:0000313" key="1">
    <source>
        <dbReference type="EMBL" id="KAF7763863.1"/>
    </source>
</evidence>
<evidence type="ECO:0000313" key="2">
    <source>
        <dbReference type="Proteomes" id="UP000629468"/>
    </source>
</evidence>
<dbReference type="AlphaFoldDB" id="A0A8H7C5S2"/>
<dbReference type="Proteomes" id="UP000629468">
    <property type="component" value="Unassembled WGS sequence"/>
</dbReference>
<organism evidence="1 2">
    <name type="scientific">Agaricus bisporus var. burnettii</name>
    <dbReference type="NCBI Taxonomy" id="192524"/>
    <lineage>
        <taxon>Eukaryota</taxon>
        <taxon>Fungi</taxon>
        <taxon>Dikarya</taxon>
        <taxon>Basidiomycota</taxon>
        <taxon>Agaricomycotina</taxon>
        <taxon>Agaricomycetes</taxon>
        <taxon>Agaricomycetidae</taxon>
        <taxon>Agaricales</taxon>
        <taxon>Agaricineae</taxon>
        <taxon>Agaricaceae</taxon>
        <taxon>Agaricus</taxon>
    </lineage>
</organism>
<name>A0A8H7C5S2_AGABI</name>
<protein>
    <submittedName>
        <fullName evidence="1">Uncharacterized protein</fullName>
    </submittedName>
</protein>
<sequence length="93" mass="11079">MIREQACLYWTLETMSPAPLKTQWYHQDYSMNQRLVGRNATSPSLSHQLIMQTWASTPPNHDYWFSFKGRRVPLRHHFRSPRKFARTVKGKTS</sequence>
<gene>
    <name evidence="1" type="ORF">Agabi119p4_8400</name>
</gene>